<dbReference type="GO" id="GO:0006606">
    <property type="term" value="P:protein import into nucleus"/>
    <property type="evidence" value="ECO:0007669"/>
    <property type="project" value="TreeGrafter"/>
</dbReference>
<dbReference type="Gene3D" id="1.20.58.1780">
    <property type="match status" value="1"/>
</dbReference>
<dbReference type="EMBL" id="MBFS01000859">
    <property type="protein sequence ID" value="PVV01718.1"/>
    <property type="molecule type" value="Genomic_DNA"/>
</dbReference>
<name>A0A2T9ZAV8_9FUNG</name>
<comment type="subcellular location">
    <subcellularLocation>
        <location evidence="1">Nucleus</location>
    </subcellularLocation>
</comment>
<dbReference type="PANTHER" id="PTHR10350:SF6">
    <property type="entry name" value="NUCLEAR PORE COMPLEX PROTEIN NUP155"/>
    <property type="match status" value="1"/>
</dbReference>
<evidence type="ECO:0000259" key="6">
    <source>
        <dbReference type="Pfam" id="PF08801"/>
    </source>
</evidence>
<dbReference type="GO" id="GO:0036228">
    <property type="term" value="P:protein localization to nuclear inner membrane"/>
    <property type="evidence" value="ECO:0007669"/>
    <property type="project" value="TreeGrafter"/>
</dbReference>
<dbReference type="InterPro" id="IPR014908">
    <property type="entry name" value="Nucleoporin_Nup133/Nup155_N"/>
</dbReference>
<dbReference type="Proteomes" id="UP000245609">
    <property type="component" value="Unassembled WGS sequence"/>
</dbReference>
<evidence type="ECO:0000313" key="7">
    <source>
        <dbReference type="EMBL" id="PVV01718.1"/>
    </source>
</evidence>
<gene>
    <name evidence="7" type="ORF">BB560_003851</name>
</gene>
<evidence type="ECO:0008006" key="9">
    <source>
        <dbReference type="Google" id="ProtNLM"/>
    </source>
</evidence>
<dbReference type="InterPro" id="IPR042533">
    <property type="entry name" value="Nucleoporin_Nup155_C_1"/>
</dbReference>
<evidence type="ECO:0000256" key="4">
    <source>
        <dbReference type="ARBA" id="ARBA00023242"/>
    </source>
</evidence>
<dbReference type="InterPro" id="IPR042537">
    <property type="entry name" value="Nucleoporin_Nup155_C_2"/>
</dbReference>
<dbReference type="PANTHER" id="PTHR10350">
    <property type="entry name" value="NUCLEAR PORE COMPLEX PROTEIN NUP155"/>
    <property type="match status" value="1"/>
</dbReference>
<dbReference type="GO" id="GO:0000972">
    <property type="term" value="P:transcription-dependent tethering of RNA polymerase II gene DNA at nuclear periphery"/>
    <property type="evidence" value="ECO:0007669"/>
    <property type="project" value="TreeGrafter"/>
</dbReference>
<dbReference type="Pfam" id="PF08801">
    <property type="entry name" value="Nucleoporin_N"/>
    <property type="match status" value="1"/>
</dbReference>
<organism evidence="7 8">
    <name type="scientific">Smittium megazygosporum</name>
    <dbReference type="NCBI Taxonomy" id="133381"/>
    <lineage>
        <taxon>Eukaryota</taxon>
        <taxon>Fungi</taxon>
        <taxon>Fungi incertae sedis</taxon>
        <taxon>Zoopagomycota</taxon>
        <taxon>Kickxellomycotina</taxon>
        <taxon>Harpellomycetes</taxon>
        <taxon>Harpellales</taxon>
        <taxon>Legeriomycetaceae</taxon>
        <taxon>Smittium</taxon>
    </lineage>
</organism>
<keyword evidence="3" id="KW-0813">Transport</keyword>
<dbReference type="InterPro" id="IPR042538">
    <property type="entry name" value="Nucleoporin_Nup155_C_3"/>
</dbReference>
<dbReference type="InterPro" id="IPR004870">
    <property type="entry name" value="Nucleoporin_Nup155"/>
</dbReference>
<proteinExistence type="inferred from homology"/>
<dbReference type="GO" id="GO:0017056">
    <property type="term" value="F:structural constituent of nuclear pore"/>
    <property type="evidence" value="ECO:0007669"/>
    <property type="project" value="InterPro"/>
</dbReference>
<evidence type="ECO:0000313" key="8">
    <source>
        <dbReference type="Proteomes" id="UP000245609"/>
    </source>
</evidence>
<dbReference type="Pfam" id="PF03177">
    <property type="entry name" value="Nucleoporin_C"/>
    <property type="match status" value="1"/>
</dbReference>
<evidence type="ECO:0000259" key="5">
    <source>
        <dbReference type="Pfam" id="PF03177"/>
    </source>
</evidence>
<comment type="similarity">
    <text evidence="2">Belongs to the non-repetitive/WGA-negative nucleoporin family.</text>
</comment>
<dbReference type="InterPro" id="IPR007187">
    <property type="entry name" value="Nucleoporin_Nup133/Nup155_C"/>
</dbReference>
<dbReference type="GO" id="GO:0044611">
    <property type="term" value="C:nuclear pore inner ring"/>
    <property type="evidence" value="ECO:0007669"/>
    <property type="project" value="TreeGrafter"/>
</dbReference>
<evidence type="ECO:0000256" key="1">
    <source>
        <dbReference type="ARBA" id="ARBA00004123"/>
    </source>
</evidence>
<evidence type="ECO:0000256" key="2">
    <source>
        <dbReference type="ARBA" id="ARBA00007373"/>
    </source>
</evidence>
<dbReference type="AlphaFoldDB" id="A0A2T9ZAV8"/>
<dbReference type="Gene3D" id="1.20.120.1880">
    <property type="entry name" value="Nucleoporin, helical C-terminal domain"/>
    <property type="match status" value="1"/>
</dbReference>
<dbReference type="Gene3D" id="1.25.40.440">
    <property type="entry name" value="Nucleoporin, helical domain, central subdomain"/>
    <property type="match status" value="1"/>
</dbReference>
<keyword evidence="4" id="KW-0539">Nucleus</keyword>
<evidence type="ECO:0000256" key="3">
    <source>
        <dbReference type="ARBA" id="ARBA00022448"/>
    </source>
</evidence>
<dbReference type="GO" id="GO:0006405">
    <property type="term" value="P:RNA export from nucleus"/>
    <property type="evidence" value="ECO:0007669"/>
    <property type="project" value="TreeGrafter"/>
</dbReference>
<feature type="domain" description="Nucleoporin Nup133/Nup155-like N-terminal" evidence="6">
    <location>
        <begin position="68"/>
        <end position="317"/>
    </location>
</feature>
<dbReference type="OrthoDB" id="338970at2759"/>
<dbReference type="Gene3D" id="1.25.40.450">
    <property type="entry name" value="Nucleoporin, helical domain, N-terminal subdomain"/>
    <property type="match status" value="1"/>
</dbReference>
<dbReference type="STRING" id="133381.A0A2T9ZAV8"/>
<dbReference type="SUPFAM" id="SSF101898">
    <property type="entry name" value="NHL repeat"/>
    <property type="match status" value="1"/>
</dbReference>
<accession>A0A2T9ZAV8</accession>
<reference evidence="7 8" key="1">
    <citation type="journal article" date="2018" name="MBio">
        <title>Comparative Genomics Reveals the Core Gene Toolbox for the Fungus-Insect Symbiosis.</title>
        <authorList>
            <person name="Wang Y."/>
            <person name="Stata M."/>
            <person name="Wang W."/>
            <person name="Stajich J.E."/>
            <person name="White M.M."/>
            <person name="Moncalvo J.M."/>
        </authorList>
    </citation>
    <scope>NUCLEOTIDE SEQUENCE [LARGE SCALE GENOMIC DNA]</scope>
    <source>
        <strain evidence="7 8">SC-DP-2</strain>
    </source>
</reference>
<comment type="caution">
    <text evidence="7">The sequence shown here is derived from an EMBL/GenBank/DDBJ whole genome shotgun (WGS) entry which is preliminary data.</text>
</comment>
<feature type="domain" description="Nucleoporin Nup133/Nup155-like C-terminal" evidence="5">
    <location>
        <begin position="508"/>
        <end position="1137"/>
    </location>
</feature>
<protein>
    <recommendedName>
        <fullName evidence="9">Nucleoporin Nup133/Nup155-like N-terminal domain-containing protein</fullName>
    </recommendedName>
</protein>
<keyword evidence="8" id="KW-1185">Reference proteome</keyword>
<sequence length="1277" mass="144905">MNASEVQSEPWLEKGSAMIQEKLNEIENFPKLSDLLQNSSSSDYSKPTVVDWQTISLQKYIQFPESLFSQYDRIFSDEVKFVLVVATVEQIFLLGVGLEQHSNQKPDFFLYSTQYSLSTDNINVDSISCADNGRIFFTGSNGHIYEFEYQDSDGWISKKCSKTCLTNFYISYFVPSFFDIRNKEKISSIAIDNERSILYSLTESSCIEVYYLGKSKTSFDEIYKHKLIYEDALNLSPSFGSEIRGVFKIVSIQIIPKRESCFIHLIAFTSSGSRLYFSTFGRASRINNTIPTKPEKLELVHVRKPNDLTYQNSLIDLGFYDSGVSIMVDTAAEEYDQLISMCPDNLAIQNMVATQGKSNLIEWSSKTRIEGKVWDICSTGDESYRGLSDLNNISIESKKRYTVITNTGVNILYRKHPIDMFLWLIGQQLDISIISSSVIQTFGHSEMCAMCLLVLTSDDALENLFPPSIVKACNLLFFQSGGSPSIKQNILMTSNLVGQSSDPLIVYSGRHDGILKLLARTIYPIWKEKVFVLSGSTSKLSVLDLNISYDQLNKIQLVLMRLNTLISRTISLIPNLSNEVSRQITGATSPENSDLLNRNNLSCWQMEADSLMAISNCVQLISETISFLYLVDSFNKNTLINQVESSVKIGLSEIRFSDIIISKKSRDLCRDIITSVISNKLYAPEPIDNISTKLGEQCKFFFSPKDMKLYRALEYLREAQNYRDSNTDPEKQRVLLERCLGLFVESGALLGEKRFRECVKVFEDFHWESGALNLCYRCAMFEDPENLGLEYYKIEVSKIDVSDLVQNQLLEYYKEKYVWRTFCYRLALEMIKPQNSPINKQLLSQALASNDVLFHLVIYDYLISENMDSVLIQIDTPYIVEYLRMGSPSIKKIDLLWRHFVHVSKFAEASTLLYDLAKGKIILGISLKDKIEYLSLAIANGKSAQLYQPNSLTSSFCKSMDDQFKTAQIQIEILHILKSRDDSSEEIDKLNSNLYNVSELYDHFALKFDMYEQILLLFKLANYQNRVQVFEVWVNLISKSLERPPFEDMTIGGDDLDIFSALSKVSKIGSRLYPSESSFPIDIVFSICVSFIIIDQLLTSDQLSKVSESKSVSVAKVLIDCGVPCKTMSDIICLFLESVCGITDDEFNYLFCKTPQITDHSLNTPIGVLSASIIFILSMKLKSSVVGEKLHELRETIVLGLLRELVSVCSCGLITLSTNTNETRETAGDENDDNDGYSVSYIYEVLSRYSGLARDLDNKKILFDIENLEVQVNSLLG</sequence>